<gene>
    <name evidence="1" type="ORF">GCM10012280_58810</name>
</gene>
<comment type="caution">
    <text evidence="1">The sequence shown here is derived from an EMBL/GenBank/DDBJ whole genome shotgun (WGS) entry which is preliminary data.</text>
</comment>
<dbReference type="AlphaFoldDB" id="A0A918E1S8"/>
<accession>A0A918E1S8</accession>
<sequence length="182" mass="20436">MTEQRASSARGRVRPRTPSPVVRGCVNPVMRRLLDGRWRIRPLDGLAVLHFSGRRTGRRFRVPVGLHALGGHELVVATSSGWRHNLHGGRTGVVSWRGRRRSADFWLLTDLDLVVAGYQELIGRYGVHTARRRLGLVIEGDTVPDRSAIREAVVRHQMSLVLLQLTAQPRRQPGQVARKAMP</sequence>
<dbReference type="InterPro" id="IPR016791">
    <property type="entry name" value="Polyketide_synth_GrhN/RubW_prd"/>
</dbReference>
<organism evidence="1 2">
    <name type="scientific">Wenjunlia tyrosinilytica</name>
    <dbReference type="NCBI Taxonomy" id="1544741"/>
    <lineage>
        <taxon>Bacteria</taxon>
        <taxon>Bacillati</taxon>
        <taxon>Actinomycetota</taxon>
        <taxon>Actinomycetes</taxon>
        <taxon>Kitasatosporales</taxon>
        <taxon>Streptomycetaceae</taxon>
        <taxon>Wenjunlia</taxon>
    </lineage>
</organism>
<dbReference type="InterPro" id="IPR012349">
    <property type="entry name" value="Split_barrel_FMN-bd"/>
</dbReference>
<keyword evidence="2" id="KW-1185">Reference proteome</keyword>
<evidence type="ECO:0000313" key="1">
    <source>
        <dbReference type="EMBL" id="GGO97295.1"/>
    </source>
</evidence>
<dbReference type="Gene3D" id="2.30.110.10">
    <property type="entry name" value="Electron Transport, Fmn-binding Protein, Chain A"/>
    <property type="match status" value="1"/>
</dbReference>
<dbReference type="EMBL" id="BMMS01000032">
    <property type="protein sequence ID" value="GGO97295.1"/>
    <property type="molecule type" value="Genomic_DNA"/>
</dbReference>
<name>A0A918E1S8_9ACTN</name>
<evidence type="ECO:0000313" key="2">
    <source>
        <dbReference type="Proteomes" id="UP000641932"/>
    </source>
</evidence>
<dbReference type="RefSeq" id="WP_189134856.1">
    <property type="nucleotide sequence ID" value="NZ_BMMS01000032.1"/>
</dbReference>
<reference evidence="1" key="2">
    <citation type="submission" date="2020-09" db="EMBL/GenBank/DDBJ databases">
        <authorList>
            <person name="Sun Q."/>
            <person name="Zhou Y."/>
        </authorList>
    </citation>
    <scope>NUCLEOTIDE SEQUENCE</scope>
    <source>
        <strain evidence="1">CGMCC 4.7201</strain>
    </source>
</reference>
<dbReference type="Proteomes" id="UP000641932">
    <property type="component" value="Unassembled WGS sequence"/>
</dbReference>
<dbReference type="PIRSF" id="PIRSF021513">
    <property type="entry name" value="GrhN_RubW_prd"/>
    <property type="match status" value="1"/>
</dbReference>
<protein>
    <recommendedName>
        <fullName evidence="3">DUF385 domain-containing protein</fullName>
    </recommendedName>
</protein>
<reference evidence="1" key="1">
    <citation type="journal article" date="2014" name="Int. J. Syst. Evol. Microbiol.">
        <title>Complete genome sequence of Corynebacterium casei LMG S-19264T (=DSM 44701T), isolated from a smear-ripened cheese.</title>
        <authorList>
            <consortium name="US DOE Joint Genome Institute (JGI-PGF)"/>
            <person name="Walter F."/>
            <person name="Albersmeier A."/>
            <person name="Kalinowski J."/>
            <person name="Ruckert C."/>
        </authorList>
    </citation>
    <scope>NUCLEOTIDE SEQUENCE</scope>
    <source>
        <strain evidence="1">CGMCC 4.7201</strain>
    </source>
</reference>
<proteinExistence type="predicted"/>
<evidence type="ECO:0008006" key="3">
    <source>
        <dbReference type="Google" id="ProtNLM"/>
    </source>
</evidence>